<dbReference type="AlphaFoldDB" id="A0A4Z1G4I8"/>
<name>A0A4Z1G4I8_9HELO</name>
<protein>
    <submittedName>
        <fullName evidence="2">Uncharacterized protein</fullName>
    </submittedName>
</protein>
<accession>A0A4Z1G4I8</accession>
<organism evidence="2 3">
    <name type="scientific">Botrytis hyacinthi</name>
    <dbReference type="NCBI Taxonomy" id="278943"/>
    <lineage>
        <taxon>Eukaryota</taxon>
        <taxon>Fungi</taxon>
        <taxon>Dikarya</taxon>
        <taxon>Ascomycota</taxon>
        <taxon>Pezizomycotina</taxon>
        <taxon>Leotiomycetes</taxon>
        <taxon>Helotiales</taxon>
        <taxon>Sclerotiniaceae</taxon>
        <taxon>Botrytis</taxon>
    </lineage>
</organism>
<keyword evidence="3" id="KW-1185">Reference proteome</keyword>
<sequence length="237" mass="27216">MADTIMQDTVMRDADMQEVDMQDTVMQDTVVPGPIRKIANMKKIREDGMKRCTHKCFWGPTEKFHLLHLYTMHHNDILRDKMGKFDYGHGVIAGLARDMTAESVKHHPGGSLHASDPWCVRTYSELSIRSKLRKCLVEEEELAVDLEAELNTHYGIVSEAAARQAALEKSSAEETAKRLKQEKRNILREKKTQEKTPRLREEHIRDSNEGLRLAFTKIKKPYITDKTDAWPTLTSIS</sequence>
<evidence type="ECO:0000256" key="1">
    <source>
        <dbReference type="SAM" id="MobiDB-lite"/>
    </source>
</evidence>
<evidence type="ECO:0000313" key="2">
    <source>
        <dbReference type="EMBL" id="TGO31906.1"/>
    </source>
</evidence>
<gene>
    <name evidence="2" type="ORF">BHYA_0383g00060</name>
</gene>
<feature type="region of interest" description="Disordered" evidence="1">
    <location>
        <begin position="173"/>
        <end position="203"/>
    </location>
</feature>
<reference evidence="2 3" key="1">
    <citation type="submission" date="2017-12" db="EMBL/GenBank/DDBJ databases">
        <title>Comparative genomics of Botrytis spp.</title>
        <authorList>
            <person name="Valero-Jimenez C.A."/>
            <person name="Tapia P."/>
            <person name="Veloso J."/>
            <person name="Silva-Moreno E."/>
            <person name="Staats M."/>
            <person name="Valdes J.H."/>
            <person name="Van Kan J.A.L."/>
        </authorList>
    </citation>
    <scope>NUCLEOTIDE SEQUENCE [LARGE SCALE GENOMIC DNA]</scope>
    <source>
        <strain evidence="2 3">Bh0001</strain>
    </source>
</reference>
<evidence type="ECO:0000313" key="3">
    <source>
        <dbReference type="Proteomes" id="UP000297814"/>
    </source>
</evidence>
<proteinExistence type="predicted"/>
<comment type="caution">
    <text evidence="2">The sequence shown here is derived from an EMBL/GenBank/DDBJ whole genome shotgun (WGS) entry which is preliminary data.</text>
</comment>
<dbReference type="EMBL" id="PQXK01000382">
    <property type="protein sequence ID" value="TGO31906.1"/>
    <property type="molecule type" value="Genomic_DNA"/>
</dbReference>
<dbReference type="Proteomes" id="UP000297814">
    <property type="component" value="Unassembled WGS sequence"/>
</dbReference>